<evidence type="ECO:0000313" key="2">
    <source>
        <dbReference type="Proteomes" id="UP000216752"/>
    </source>
</evidence>
<accession>A0ABZ3IP50</accession>
<reference evidence="1" key="1">
    <citation type="submission" date="2024-05" db="EMBL/GenBank/DDBJ databases">
        <title>Isolation and characterization of Sporomusa carbonis sp. nov., a carboxydotrophic hydrogenogen in the genus of Sporomusa isolated from a charcoal burning pile.</title>
        <authorList>
            <person name="Boeer T."/>
            <person name="Rosenbaum F."/>
            <person name="Eysell L."/>
            <person name="Mueller V."/>
            <person name="Daniel R."/>
            <person name="Poehlein A."/>
        </authorList>
    </citation>
    <scope>NUCLEOTIDE SEQUENCE [LARGE SCALE GENOMIC DNA]</scope>
    <source>
        <strain evidence="1">DSM 10669</strain>
    </source>
</reference>
<gene>
    <name evidence="1" type="ORF">SPSIL_035340</name>
</gene>
<organism evidence="1 2">
    <name type="scientific">Sporomusa silvacetica DSM 10669</name>
    <dbReference type="NCBI Taxonomy" id="1123289"/>
    <lineage>
        <taxon>Bacteria</taxon>
        <taxon>Bacillati</taxon>
        <taxon>Bacillota</taxon>
        <taxon>Negativicutes</taxon>
        <taxon>Selenomonadales</taxon>
        <taxon>Sporomusaceae</taxon>
        <taxon>Sporomusa</taxon>
    </lineage>
</organism>
<name>A0ABZ3IP50_9FIRM</name>
<dbReference type="EMBL" id="CP155573">
    <property type="protein sequence ID" value="XFO67336.1"/>
    <property type="molecule type" value="Genomic_DNA"/>
</dbReference>
<dbReference type="Proteomes" id="UP000216752">
    <property type="component" value="Chromosome"/>
</dbReference>
<sequence>MGKFENAEKVGLRDKATKKLIAVYPFMAEGSDAEIEKIVRDWYYQQSCQAEDQLLTAYVDVLTEYEIKSRK</sequence>
<keyword evidence="2" id="KW-1185">Reference proteome</keyword>
<proteinExistence type="predicted"/>
<dbReference type="RefSeq" id="WP_094606277.1">
    <property type="nucleotide sequence ID" value="NZ_CP155573.1"/>
</dbReference>
<protein>
    <submittedName>
        <fullName evidence="1">Uncharacterized protein</fullName>
    </submittedName>
</protein>
<evidence type="ECO:0000313" key="1">
    <source>
        <dbReference type="EMBL" id="XFO67336.1"/>
    </source>
</evidence>